<sequence>MIVSIEALRLAARRILPRWLFDYVDGGAYSETTMRRNLGALAERYFVPRVLRGVSRPNARTTLFGHQQDVPVMLAPVGMAGMLSPQGEIKAARAAARQGVTACLSHFSIVSVEDVARVVDPVSLAFQLYIFRDRDLTRDMVSRAWARGIRTLVVTVDTPVTPMRARDARNGFRNLSRLSARHVGHMALRPAWSWAAARRGGRTMGNLDRYKMGTNLFAQAATIARELDPDIGWHDLAWLRDVWKGKLVVKGVMLPEDTVECVRIGAEGIVISNHGGRQLDGAVAGFDVLEENVRAAGGRAQVVVDGGFRYGSDVVKALALGASGVMLGRPYAYGLAADGEQGVVDVLEYFRQGIHSTMTLLGVGDLSVVKDIRMTSFDK</sequence>
<feature type="binding site" evidence="7">
    <location>
        <position position="274"/>
    </location>
    <ligand>
        <name>glyoxylate</name>
        <dbReference type="ChEBI" id="CHEBI:36655"/>
    </ligand>
</feature>
<feature type="binding site" evidence="7">
    <location>
        <position position="277"/>
    </location>
    <ligand>
        <name>glyoxylate</name>
        <dbReference type="ChEBI" id="CHEBI:36655"/>
    </ligand>
</feature>
<dbReference type="CDD" id="cd02809">
    <property type="entry name" value="alpha_hydroxyacid_oxid_FMN"/>
    <property type="match status" value="1"/>
</dbReference>
<dbReference type="SUPFAM" id="SSF51395">
    <property type="entry name" value="FMN-linked oxidoreductases"/>
    <property type="match status" value="1"/>
</dbReference>
<dbReference type="GO" id="GO:0005886">
    <property type="term" value="C:plasma membrane"/>
    <property type="evidence" value="ECO:0007669"/>
    <property type="project" value="TreeGrafter"/>
</dbReference>
<evidence type="ECO:0000256" key="3">
    <source>
        <dbReference type="ARBA" id="ARBA00022643"/>
    </source>
</evidence>
<feature type="binding site" evidence="7">
    <location>
        <position position="105"/>
    </location>
    <ligand>
        <name>FMN</name>
        <dbReference type="ChEBI" id="CHEBI:58210"/>
    </ligand>
</feature>
<comment type="similarity">
    <text evidence="5">Belongs to the FMN-dependent alpha-hydroxy acid dehydrogenase family.</text>
</comment>
<gene>
    <name evidence="9" type="ORF">HUK84_04950</name>
</gene>
<dbReference type="PROSITE" id="PS51349">
    <property type="entry name" value="FMN_HYDROXY_ACID_DH_2"/>
    <property type="match status" value="1"/>
</dbReference>
<evidence type="ECO:0000313" key="9">
    <source>
        <dbReference type="EMBL" id="NVN10498.1"/>
    </source>
</evidence>
<comment type="caution">
    <text evidence="9">The sequence shown here is derived from an EMBL/GenBank/DDBJ whole genome shotgun (WGS) entry which is preliminary data.</text>
</comment>
<dbReference type="AlphaFoldDB" id="A0A7Y7IUV2"/>
<feature type="binding site" evidence="7">
    <location>
        <position position="129"/>
    </location>
    <ligand>
        <name>glyoxylate</name>
        <dbReference type="ChEBI" id="CHEBI:36655"/>
    </ligand>
</feature>
<evidence type="ECO:0000256" key="7">
    <source>
        <dbReference type="PIRSR" id="PIRSR000138-2"/>
    </source>
</evidence>
<feature type="binding site" evidence="7">
    <location>
        <position position="250"/>
    </location>
    <ligand>
        <name>FMN</name>
        <dbReference type="ChEBI" id="CHEBI:58210"/>
    </ligand>
</feature>
<dbReference type="InterPro" id="IPR013785">
    <property type="entry name" value="Aldolase_TIM"/>
</dbReference>
<feature type="binding site" evidence="7">
    <location>
        <begin position="76"/>
        <end position="78"/>
    </location>
    <ligand>
        <name>FMN</name>
        <dbReference type="ChEBI" id="CHEBI:58210"/>
    </ligand>
</feature>
<feature type="binding site" evidence="7">
    <location>
        <position position="272"/>
    </location>
    <ligand>
        <name>FMN</name>
        <dbReference type="ChEBI" id="CHEBI:58210"/>
    </ligand>
</feature>
<feature type="binding site" evidence="7">
    <location>
        <position position="127"/>
    </location>
    <ligand>
        <name>FMN</name>
        <dbReference type="ChEBI" id="CHEBI:58210"/>
    </ligand>
</feature>
<evidence type="ECO:0000256" key="4">
    <source>
        <dbReference type="ARBA" id="ARBA00023002"/>
    </source>
</evidence>
<evidence type="ECO:0000256" key="6">
    <source>
        <dbReference type="PIRSR" id="PIRSR000138-1"/>
    </source>
</evidence>
<evidence type="ECO:0000256" key="1">
    <source>
        <dbReference type="ARBA" id="ARBA00001917"/>
    </source>
</evidence>
<dbReference type="Gene3D" id="3.20.20.70">
    <property type="entry name" value="Aldolase class I"/>
    <property type="match status" value="1"/>
</dbReference>
<dbReference type="GO" id="GO:0010181">
    <property type="term" value="F:FMN binding"/>
    <property type="evidence" value="ECO:0007669"/>
    <property type="project" value="InterPro"/>
</dbReference>
<dbReference type="EMBL" id="JABXXP010000045">
    <property type="protein sequence ID" value="NVN10498.1"/>
    <property type="molecule type" value="Genomic_DNA"/>
</dbReference>
<protein>
    <submittedName>
        <fullName evidence="9">Alpha-hydroxy-acid oxidizing protein</fullName>
    </submittedName>
</protein>
<keyword evidence="2 7" id="KW-0285">Flavoprotein</keyword>
<dbReference type="GO" id="GO:0004459">
    <property type="term" value="F:L-lactate dehydrogenase (NAD+) activity"/>
    <property type="evidence" value="ECO:0007669"/>
    <property type="project" value="TreeGrafter"/>
</dbReference>
<dbReference type="InterPro" id="IPR012133">
    <property type="entry name" value="Alpha-hydoxy_acid_DH_FMN"/>
</dbReference>
<feature type="binding site" evidence="7">
    <location>
        <position position="23"/>
    </location>
    <ligand>
        <name>glyoxylate</name>
        <dbReference type="ChEBI" id="CHEBI:36655"/>
    </ligand>
</feature>
<feature type="active site" description="Proton acceptor" evidence="6">
    <location>
        <position position="274"/>
    </location>
</feature>
<evidence type="ECO:0000259" key="8">
    <source>
        <dbReference type="PROSITE" id="PS51349"/>
    </source>
</evidence>
<feature type="binding site" evidence="7">
    <location>
        <begin position="328"/>
        <end position="329"/>
    </location>
    <ligand>
        <name>FMN</name>
        <dbReference type="ChEBI" id="CHEBI:58210"/>
    </ligand>
</feature>
<dbReference type="PANTHER" id="PTHR10578:SF107">
    <property type="entry name" value="2-HYDROXYACID OXIDASE 1"/>
    <property type="match status" value="1"/>
</dbReference>
<feature type="binding site" evidence="7">
    <location>
        <position position="164"/>
    </location>
    <ligand>
        <name>glyoxylate</name>
        <dbReference type="ChEBI" id="CHEBI:36655"/>
    </ligand>
</feature>
<feature type="domain" description="FMN hydroxy acid dehydrogenase" evidence="8">
    <location>
        <begin position="1"/>
        <end position="379"/>
    </location>
</feature>
<keyword evidence="3 7" id="KW-0288">FMN</keyword>
<dbReference type="PANTHER" id="PTHR10578">
    <property type="entry name" value="S -2-HYDROXY-ACID OXIDASE-RELATED"/>
    <property type="match status" value="1"/>
</dbReference>
<dbReference type="InterPro" id="IPR000262">
    <property type="entry name" value="FMN-dep_DH"/>
</dbReference>
<dbReference type="Proteomes" id="UP000534870">
    <property type="component" value="Unassembled WGS sequence"/>
</dbReference>
<feature type="binding site" evidence="7">
    <location>
        <position position="155"/>
    </location>
    <ligand>
        <name>FMN</name>
        <dbReference type="ChEBI" id="CHEBI:58210"/>
    </ligand>
</feature>
<evidence type="ECO:0000256" key="5">
    <source>
        <dbReference type="ARBA" id="ARBA00024042"/>
    </source>
</evidence>
<proteinExistence type="inferred from homology"/>
<name>A0A7Y7IUV2_9PROT</name>
<comment type="cofactor">
    <cofactor evidence="1">
        <name>FMN</name>
        <dbReference type="ChEBI" id="CHEBI:58210"/>
    </cofactor>
</comment>
<keyword evidence="4" id="KW-0560">Oxidoreductase</keyword>
<dbReference type="PROSITE" id="PS00557">
    <property type="entry name" value="FMN_HYDROXY_ACID_DH_1"/>
    <property type="match status" value="1"/>
</dbReference>
<dbReference type="InterPro" id="IPR008259">
    <property type="entry name" value="FMN_hydac_DH_AS"/>
</dbReference>
<dbReference type="InterPro" id="IPR037396">
    <property type="entry name" value="FMN_HAD"/>
</dbReference>
<reference evidence="9 10" key="1">
    <citation type="submission" date="2020-06" db="EMBL/GenBank/DDBJ databases">
        <title>Description of novel acetic acid bacteria.</title>
        <authorList>
            <person name="Sombolestani A."/>
        </authorList>
    </citation>
    <scope>NUCLEOTIDE SEQUENCE [LARGE SCALE GENOMIC DNA]</scope>
    <source>
        <strain evidence="9 10">LMG 31431</strain>
    </source>
</reference>
<evidence type="ECO:0000256" key="2">
    <source>
        <dbReference type="ARBA" id="ARBA00022630"/>
    </source>
</evidence>
<evidence type="ECO:0000313" key="10">
    <source>
        <dbReference type="Proteomes" id="UP000534870"/>
    </source>
</evidence>
<accession>A0A7Y7IUV2</accession>
<organism evidence="9 10">
    <name type="scientific">Nguyenibacter vanlangensis</name>
    <dbReference type="NCBI Taxonomy" id="1216886"/>
    <lineage>
        <taxon>Bacteria</taxon>
        <taxon>Pseudomonadati</taxon>
        <taxon>Pseudomonadota</taxon>
        <taxon>Alphaproteobacteria</taxon>
        <taxon>Acetobacterales</taxon>
        <taxon>Acetobacteraceae</taxon>
        <taxon>Nguyenibacter</taxon>
    </lineage>
</organism>
<dbReference type="Pfam" id="PF01070">
    <property type="entry name" value="FMN_dh"/>
    <property type="match status" value="1"/>
</dbReference>
<dbReference type="PIRSF" id="PIRSF000138">
    <property type="entry name" value="Al-hdrx_acd_dh"/>
    <property type="match status" value="1"/>
</dbReference>
<dbReference type="GO" id="GO:0009060">
    <property type="term" value="P:aerobic respiration"/>
    <property type="evidence" value="ECO:0007669"/>
    <property type="project" value="TreeGrafter"/>
</dbReference>
<dbReference type="FunFam" id="3.20.20.70:FF:000029">
    <property type="entry name" value="L-lactate dehydrogenase"/>
    <property type="match status" value="1"/>
</dbReference>
<feature type="binding site" evidence="7">
    <location>
        <begin position="305"/>
        <end position="309"/>
    </location>
    <ligand>
        <name>FMN</name>
        <dbReference type="ChEBI" id="CHEBI:58210"/>
    </ligand>
</feature>